<keyword evidence="4" id="KW-1185">Reference proteome</keyword>
<dbReference type="Gene3D" id="3.40.1350.10">
    <property type="match status" value="1"/>
</dbReference>
<dbReference type="SUPFAM" id="SSF52980">
    <property type="entry name" value="Restriction endonuclease-like"/>
    <property type="match status" value="1"/>
</dbReference>
<dbReference type="PANTHER" id="PTHR34039:SF1">
    <property type="entry name" value="UPF0102 PROTEIN YRAN"/>
    <property type="match status" value="1"/>
</dbReference>
<dbReference type="GO" id="GO:0003676">
    <property type="term" value="F:nucleic acid binding"/>
    <property type="evidence" value="ECO:0007669"/>
    <property type="project" value="InterPro"/>
</dbReference>
<comment type="caution">
    <text evidence="3">The sequence shown here is derived from an EMBL/GenBank/DDBJ whole genome shotgun (WGS) entry which is preliminary data.</text>
</comment>
<name>A0A8J3JUP6_9ACTN</name>
<dbReference type="PANTHER" id="PTHR34039">
    <property type="entry name" value="UPF0102 PROTEIN YRAN"/>
    <property type="match status" value="1"/>
</dbReference>
<evidence type="ECO:0000256" key="1">
    <source>
        <dbReference type="ARBA" id="ARBA00006738"/>
    </source>
</evidence>
<protein>
    <recommendedName>
        <fullName evidence="2">UPF0102 protein Cch02nite_48450</fullName>
    </recommendedName>
</protein>
<dbReference type="RefSeq" id="WP_191843554.1">
    <property type="nucleotide sequence ID" value="NZ_BAAALB010000018.1"/>
</dbReference>
<accession>A0A8J3JUP6</accession>
<dbReference type="EMBL" id="BONG01000032">
    <property type="protein sequence ID" value="GIF91401.1"/>
    <property type="molecule type" value="Genomic_DNA"/>
</dbReference>
<sequence length="119" mass="12884">MTKVTQALGAWGERLAAAHLLAAGMVLLDRNWRGAAGEIDIVARDGDTLVFCEVKTRRGATYGTPAEAVARAKVRRLRQLAAQWLAVSGIRPAEVRFDVVSVHAPRDADPVVEHLRGAF</sequence>
<dbReference type="HAMAP" id="MF_00048">
    <property type="entry name" value="UPF0102"/>
    <property type="match status" value="1"/>
</dbReference>
<dbReference type="Proteomes" id="UP000619293">
    <property type="component" value="Unassembled WGS sequence"/>
</dbReference>
<dbReference type="NCBIfam" id="TIGR00252">
    <property type="entry name" value="YraN family protein"/>
    <property type="match status" value="1"/>
</dbReference>
<evidence type="ECO:0000313" key="3">
    <source>
        <dbReference type="EMBL" id="GIF91401.1"/>
    </source>
</evidence>
<dbReference type="InterPro" id="IPR003509">
    <property type="entry name" value="UPF0102_YraN-like"/>
</dbReference>
<evidence type="ECO:0000313" key="4">
    <source>
        <dbReference type="Proteomes" id="UP000619293"/>
    </source>
</evidence>
<dbReference type="NCBIfam" id="NF009150">
    <property type="entry name" value="PRK12497.1-3"/>
    <property type="match status" value="1"/>
</dbReference>
<dbReference type="CDD" id="cd20736">
    <property type="entry name" value="PoNe_Nuclease"/>
    <property type="match status" value="1"/>
</dbReference>
<organism evidence="3 4">
    <name type="scientific">Catellatospora chokoriensis</name>
    <dbReference type="NCBI Taxonomy" id="310353"/>
    <lineage>
        <taxon>Bacteria</taxon>
        <taxon>Bacillati</taxon>
        <taxon>Actinomycetota</taxon>
        <taxon>Actinomycetes</taxon>
        <taxon>Micromonosporales</taxon>
        <taxon>Micromonosporaceae</taxon>
        <taxon>Catellatospora</taxon>
    </lineage>
</organism>
<dbReference type="AlphaFoldDB" id="A0A8J3JUP6"/>
<proteinExistence type="inferred from homology"/>
<dbReference type="NCBIfam" id="NF009154">
    <property type="entry name" value="PRK12497.3-3"/>
    <property type="match status" value="1"/>
</dbReference>
<comment type="similarity">
    <text evidence="1 2">Belongs to the UPF0102 family.</text>
</comment>
<dbReference type="InterPro" id="IPR011856">
    <property type="entry name" value="tRNA_endonuc-like_dom_sf"/>
</dbReference>
<evidence type="ECO:0000256" key="2">
    <source>
        <dbReference type="HAMAP-Rule" id="MF_00048"/>
    </source>
</evidence>
<gene>
    <name evidence="3" type="ORF">Cch02nite_48450</name>
</gene>
<reference evidence="3 4" key="1">
    <citation type="submission" date="2021-01" db="EMBL/GenBank/DDBJ databases">
        <title>Whole genome shotgun sequence of Catellatospora chokoriensis NBRC 107358.</title>
        <authorList>
            <person name="Komaki H."/>
            <person name="Tamura T."/>
        </authorList>
    </citation>
    <scope>NUCLEOTIDE SEQUENCE [LARGE SCALE GENOMIC DNA]</scope>
    <source>
        <strain evidence="3 4">NBRC 107358</strain>
    </source>
</reference>
<dbReference type="InterPro" id="IPR011335">
    <property type="entry name" value="Restrct_endonuc-II-like"/>
</dbReference>
<dbReference type="Pfam" id="PF02021">
    <property type="entry name" value="UPF0102"/>
    <property type="match status" value="1"/>
</dbReference>